<sequence length="127" mass="14361">MPNHDRFECQTAIDSDAILHSPRRSASLTLRCHGIRQENYNDASIVAILNSTQLMTLIVSPNLLSELKNLSIQEGYMLKIENVLPPNFRVFLVREGFIFPGESWVCDSGYWLPESEVLKNGINSLLV</sequence>
<proteinExistence type="predicted"/>
<organism evidence="1">
    <name type="scientific">Salmonella sp</name>
    <dbReference type="NCBI Taxonomy" id="599"/>
    <lineage>
        <taxon>Bacteria</taxon>
        <taxon>Pseudomonadati</taxon>
        <taxon>Pseudomonadota</taxon>
        <taxon>Gammaproteobacteria</taxon>
        <taxon>Enterobacterales</taxon>
        <taxon>Enterobacteriaceae</taxon>
        <taxon>Salmonella</taxon>
    </lineage>
</organism>
<dbReference type="EMBL" id="MG874042">
    <property type="protein sequence ID" value="AWH67258.1"/>
    <property type="molecule type" value="Genomic_DNA"/>
</dbReference>
<geneLocation type="plasmid" evidence="1">
    <name>pSa4-CIP</name>
</geneLocation>
<reference evidence="1" key="1">
    <citation type="submission" date="2018-01" db="EMBL/GenBank/DDBJ databases">
        <title>Emergence and transmission of novel conjugative plasmids that encode ciprofloxacin resistance in Salmonella Conjugative ciprofloxacin resistance plasmid.</title>
        <authorList>
            <person name="Chen K."/>
            <person name="Chen S."/>
        </authorList>
    </citation>
    <scope>NUCLEOTIDE SEQUENCE</scope>
    <source>
        <strain evidence="1">Sa4</strain>
        <plasmid evidence="1">pSa4-CIP</plasmid>
    </source>
</reference>
<name>A0A2S1Q628_SALSP</name>
<accession>A0A2S1Q628</accession>
<evidence type="ECO:0000313" key="1">
    <source>
        <dbReference type="EMBL" id="AWH67258.1"/>
    </source>
</evidence>
<dbReference type="AlphaFoldDB" id="A0A2S1Q628"/>
<dbReference type="RefSeq" id="WP_237142849.1">
    <property type="nucleotide sequence ID" value="NZ_MG874042.1"/>
</dbReference>
<keyword evidence="1" id="KW-0614">Plasmid</keyword>
<protein>
    <submittedName>
        <fullName evidence="1">Uncharacterized protein</fullName>
    </submittedName>
</protein>